<feature type="compositionally biased region" description="Basic residues" evidence="7">
    <location>
        <begin position="1"/>
        <end position="16"/>
    </location>
</feature>
<organism evidence="10 11">
    <name type="scientific">Mytilus coruscus</name>
    <name type="common">Sea mussel</name>
    <dbReference type="NCBI Taxonomy" id="42192"/>
    <lineage>
        <taxon>Eukaryota</taxon>
        <taxon>Metazoa</taxon>
        <taxon>Spiralia</taxon>
        <taxon>Lophotrochozoa</taxon>
        <taxon>Mollusca</taxon>
        <taxon>Bivalvia</taxon>
        <taxon>Autobranchia</taxon>
        <taxon>Pteriomorphia</taxon>
        <taxon>Mytilida</taxon>
        <taxon>Mytiloidea</taxon>
        <taxon>Mytilidae</taxon>
        <taxon>Mytilinae</taxon>
        <taxon>Mytilus</taxon>
    </lineage>
</organism>
<dbReference type="SUPFAM" id="SSF53098">
    <property type="entry name" value="Ribonuclease H-like"/>
    <property type="match status" value="1"/>
</dbReference>
<keyword evidence="5" id="KW-0378">Hydrolase</keyword>
<dbReference type="InterPro" id="IPR043502">
    <property type="entry name" value="DNA/RNA_pol_sf"/>
</dbReference>
<evidence type="ECO:0000256" key="7">
    <source>
        <dbReference type="SAM" id="MobiDB-lite"/>
    </source>
</evidence>
<dbReference type="Pfam" id="PF17921">
    <property type="entry name" value="Integrase_H2C2"/>
    <property type="match status" value="1"/>
</dbReference>
<evidence type="ECO:0000256" key="5">
    <source>
        <dbReference type="ARBA" id="ARBA00022801"/>
    </source>
</evidence>
<dbReference type="InterPro" id="IPR041373">
    <property type="entry name" value="RT_RNaseH"/>
</dbReference>
<keyword evidence="1" id="KW-0808">Transferase</keyword>
<protein>
    <recommendedName>
        <fullName evidence="12">Reverse transcriptase</fullName>
    </recommendedName>
</protein>
<feature type="region of interest" description="Disordered" evidence="7">
    <location>
        <begin position="1"/>
        <end position="36"/>
    </location>
</feature>
<dbReference type="AlphaFoldDB" id="A0A6J8BQS9"/>
<dbReference type="Gene3D" id="2.40.70.10">
    <property type="entry name" value="Acid Proteases"/>
    <property type="match status" value="1"/>
</dbReference>
<dbReference type="GO" id="GO:0003676">
    <property type="term" value="F:nucleic acid binding"/>
    <property type="evidence" value="ECO:0007669"/>
    <property type="project" value="InterPro"/>
</dbReference>
<evidence type="ECO:0000259" key="9">
    <source>
        <dbReference type="Pfam" id="PF17921"/>
    </source>
</evidence>
<evidence type="ECO:0000256" key="4">
    <source>
        <dbReference type="ARBA" id="ARBA00022759"/>
    </source>
</evidence>
<dbReference type="Gene3D" id="3.10.20.370">
    <property type="match status" value="1"/>
</dbReference>
<dbReference type="Gene3D" id="1.10.340.70">
    <property type="match status" value="1"/>
</dbReference>
<evidence type="ECO:0000256" key="6">
    <source>
        <dbReference type="ARBA" id="ARBA00022918"/>
    </source>
</evidence>
<evidence type="ECO:0000313" key="10">
    <source>
        <dbReference type="EMBL" id="CAC5386203.1"/>
    </source>
</evidence>
<dbReference type="EMBL" id="CACVKT020003843">
    <property type="protein sequence ID" value="CAC5386203.1"/>
    <property type="molecule type" value="Genomic_DNA"/>
</dbReference>
<dbReference type="SUPFAM" id="SSF56672">
    <property type="entry name" value="DNA/RNA polymerases"/>
    <property type="match status" value="1"/>
</dbReference>
<feature type="domain" description="Reverse transcriptase RNase H-like" evidence="8">
    <location>
        <begin position="398"/>
        <end position="498"/>
    </location>
</feature>
<dbReference type="InterPro" id="IPR012337">
    <property type="entry name" value="RNaseH-like_sf"/>
</dbReference>
<name>A0A6J8BQS9_MYTCO</name>
<keyword evidence="3" id="KW-0540">Nuclease</keyword>
<evidence type="ECO:0000313" key="11">
    <source>
        <dbReference type="Proteomes" id="UP000507470"/>
    </source>
</evidence>
<evidence type="ECO:0000256" key="3">
    <source>
        <dbReference type="ARBA" id="ARBA00022722"/>
    </source>
</evidence>
<evidence type="ECO:0000256" key="1">
    <source>
        <dbReference type="ARBA" id="ARBA00022679"/>
    </source>
</evidence>
<keyword evidence="2" id="KW-0548">Nucleotidyltransferase</keyword>
<dbReference type="CDD" id="cd09274">
    <property type="entry name" value="RNase_HI_RT_Ty3"/>
    <property type="match status" value="1"/>
</dbReference>
<keyword evidence="11" id="KW-1185">Reference proteome</keyword>
<dbReference type="GO" id="GO:0003964">
    <property type="term" value="F:RNA-directed DNA polymerase activity"/>
    <property type="evidence" value="ECO:0007669"/>
    <property type="project" value="UniProtKB-KW"/>
</dbReference>
<dbReference type="GO" id="GO:0016787">
    <property type="term" value="F:hydrolase activity"/>
    <property type="evidence" value="ECO:0007669"/>
    <property type="project" value="UniProtKB-KW"/>
</dbReference>
<accession>A0A6J8BQS9</accession>
<keyword evidence="6" id="KW-0695">RNA-directed DNA polymerase</keyword>
<dbReference type="Pfam" id="PF17917">
    <property type="entry name" value="RT_RNaseH"/>
    <property type="match status" value="1"/>
</dbReference>
<evidence type="ECO:0008006" key="12">
    <source>
        <dbReference type="Google" id="ProtNLM"/>
    </source>
</evidence>
<dbReference type="Gene3D" id="3.30.420.10">
    <property type="entry name" value="Ribonuclease H-like superfamily/Ribonuclease H"/>
    <property type="match status" value="1"/>
</dbReference>
<dbReference type="InterPro" id="IPR021109">
    <property type="entry name" value="Peptidase_aspartic_dom_sf"/>
</dbReference>
<dbReference type="FunFam" id="1.10.340.70:FF:000001">
    <property type="entry name" value="Retrovirus-related Pol polyprotein from transposon gypsy-like Protein"/>
    <property type="match status" value="1"/>
</dbReference>
<dbReference type="FunFam" id="3.10.20.370:FF:000001">
    <property type="entry name" value="Retrovirus-related Pol polyprotein from transposon 17.6-like protein"/>
    <property type="match status" value="1"/>
</dbReference>
<proteinExistence type="predicted"/>
<dbReference type="SUPFAM" id="SSF50630">
    <property type="entry name" value="Acid proteases"/>
    <property type="match status" value="1"/>
</dbReference>
<evidence type="ECO:0000256" key="2">
    <source>
        <dbReference type="ARBA" id="ARBA00022695"/>
    </source>
</evidence>
<dbReference type="PANTHER" id="PTHR37984:SF5">
    <property type="entry name" value="PROTEIN NYNRIN-LIKE"/>
    <property type="match status" value="1"/>
</dbReference>
<dbReference type="PANTHER" id="PTHR37984">
    <property type="entry name" value="PROTEIN CBG26694"/>
    <property type="match status" value="1"/>
</dbReference>
<dbReference type="OrthoDB" id="116078at2759"/>
<dbReference type="Proteomes" id="UP000507470">
    <property type="component" value="Unassembled WGS sequence"/>
</dbReference>
<feature type="compositionally biased region" description="Low complexity" evidence="7">
    <location>
        <begin position="24"/>
        <end position="33"/>
    </location>
</feature>
<feature type="domain" description="Integrase zinc-binding" evidence="9">
    <location>
        <begin position="623"/>
        <end position="681"/>
    </location>
</feature>
<evidence type="ECO:0000259" key="8">
    <source>
        <dbReference type="Pfam" id="PF17917"/>
    </source>
</evidence>
<dbReference type="GO" id="GO:0004519">
    <property type="term" value="F:endonuclease activity"/>
    <property type="evidence" value="ECO:0007669"/>
    <property type="project" value="UniProtKB-KW"/>
</dbReference>
<dbReference type="InterPro" id="IPR050951">
    <property type="entry name" value="Retrovirus_Pol_polyprotein"/>
</dbReference>
<keyword evidence="4" id="KW-0255">Endonuclease</keyword>
<reference evidence="10 11" key="1">
    <citation type="submission" date="2020-06" db="EMBL/GenBank/DDBJ databases">
        <authorList>
            <person name="Li R."/>
            <person name="Bekaert M."/>
        </authorList>
    </citation>
    <scope>NUCLEOTIDE SEQUENCE [LARGE SCALE GENOMIC DNA]</scope>
    <source>
        <strain evidence="11">wild</strain>
    </source>
</reference>
<dbReference type="InterPro" id="IPR036397">
    <property type="entry name" value="RNaseH_sf"/>
</dbReference>
<sequence length="741" mass="85033">MISQKIRRKRKRKRLKEGKNILDSSSSEDSNVSRTLGPNFGAMENLERVTAQARVKSMGCMMIQGRIEGVLANWKVDTGAKSTFLTKETFEMVVDKPVLQPVDINYVTANGQRLECLGKACMTLVFGEQIFEHEIIVGGVNSNLIGEDFITMYRCVWDHDESCLVIQGSRIPLEASDKNMGSRRVIALETILVPVGHEAIIKSGLTNRTGITDKDSFVGVLTPERCFLEKHCLAIAKTLIDATNEIVYTRLYNPGPVEVRVYKHTHMALFTPVSRIGPTIDLCQLNPAQRVNQVTEDTDSRRVPEHLQLVFERGCKHLKGEEVEKLKTFLIKNQDCFARPGEVGRTHLGIHKIKLNDEKPVREPPRRIPMFKRQAVEEEVKKLEERAPILAYPRADGSEFILDTDASAYAIGAVISQVQDGKERVIAYGSRCLDKPERNHCVTRREMLAVVYFTKYFKHYLLGRGFKLRTDHGSLTWLQNFKDPDGQIHRWIQQLSQFHMKIEHRPGNRHGNADAMSRLKTGTGIVCKQCEMPWDYIYDGPCQIEIKEMKEGKEEIVQWTLLQILMNLKIAMRRKPEWGDVSYESVQLKFWLARWESIEIKDGILCMHWEDNTKSRRWKLCAPNSIVHAILWYLHDTRTAGHLGIKKTHEKAKLSPFYWIHMQESVKQYVNQCEICGERKNPPNKNRHLLKSYVVGVPFERIATDIAGPFPTTDDKNRYILVVGDYFSKLTEAYPMPDIQA</sequence>
<gene>
    <name evidence="10" type="ORF">MCOR_21667</name>
</gene>
<dbReference type="InterPro" id="IPR041588">
    <property type="entry name" value="Integrase_H2C2"/>
</dbReference>